<dbReference type="PANTHER" id="PTHR34562">
    <property type="entry name" value="WPP DOMAIN-INTERACTING PROTEIN 2"/>
    <property type="match status" value="1"/>
</dbReference>
<protein>
    <submittedName>
        <fullName evidence="4">WIP</fullName>
    </submittedName>
</protein>
<feature type="transmembrane region" description="Helical" evidence="3">
    <location>
        <begin position="580"/>
        <end position="602"/>
    </location>
</feature>
<reference evidence="4" key="1">
    <citation type="submission" date="2017-03" db="EMBL/GenBank/DDBJ databases">
        <authorList>
            <person name="Afonso C.L."/>
            <person name="Miller P.J."/>
            <person name="Scott M.A."/>
            <person name="Spackman E."/>
            <person name="Goraichik I."/>
            <person name="Dimitrov K.M."/>
            <person name="Suarez D.L."/>
            <person name="Swayne D.E."/>
        </authorList>
    </citation>
    <scope>NUCLEOTIDE SEQUENCE</scope>
</reference>
<proteinExistence type="evidence at transcript level"/>
<dbReference type="AlphaFoldDB" id="A0A2H4KKL9"/>
<feature type="compositionally biased region" description="Polar residues" evidence="2">
    <location>
        <begin position="124"/>
        <end position="149"/>
    </location>
</feature>
<sequence>MDFESECSALESVEDNEVNQETIPFDDVSRIRTNGTCVNDADQSCAADSAFDAIVSIPAAAKGKEFKSVKPVNSPPSITQSPPKIPSPVTKGFGLKKWKRIPRDFVKDMNAGEDTSKILKRALSTSGNQIKPQLSPSETKQNNEGSVGSANALRNIGNVDGLAFHGSSSNSRFAVGSAFNPGTDSENSEDRSSKSSTAASAPKARYDLNAVLGHVREKNRIKSISGKSMGGSGQKGHQGKGRVEGSKKARGERIKVEKENSQSSIESDSRSSCFVFMQGTLAAAGNGNQNERSVTDDGDNSDGAYAGDQQFSEEVETAYSKEDEVEADDVTQDNLAAGLSWEVREEKDRNHWSPLNKDPMDESILSLQSAQHALEKEIKKLGEIGKDEIPSSSIINDAKPSNFAYEDLETQKSSSSSQMGSGKAASSSFEATVLSLTGKVKFLENKLEETVAILKSKESRVAELEASINTSKSSKEGSGCTEEVRDERVMEIENEFEGFFRQRLEAEIEYLAIVRAIEKLKCGTIIDDQKILADEQVQIMNRLREAESKATMLKKRAEGLEKYRGDVLETEEVLTTRGEVFKVSSCAFVQFILLILVLWLFVLQMPSPAGLVVPT</sequence>
<evidence type="ECO:0000256" key="2">
    <source>
        <dbReference type="SAM" id="MobiDB-lite"/>
    </source>
</evidence>
<feature type="region of interest" description="Disordered" evidence="2">
    <location>
        <begin position="217"/>
        <end position="270"/>
    </location>
</feature>
<keyword evidence="3" id="KW-0472">Membrane</keyword>
<keyword evidence="3" id="KW-1133">Transmembrane helix</keyword>
<evidence type="ECO:0000313" key="4">
    <source>
        <dbReference type="EMBL" id="ASV63083.1"/>
    </source>
</evidence>
<evidence type="ECO:0000256" key="3">
    <source>
        <dbReference type="SAM" id="Phobius"/>
    </source>
</evidence>
<evidence type="ECO:0000256" key="1">
    <source>
        <dbReference type="SAM" id="Coils"/>
    </source>
</evidence>
<feature type="region of interest" description="Disordered" evidence="2">
    <location>
        <begin position="282"/>
        <end position="310"/>
    </location>
</feature>
<accession>A0A2H4KKL9</accession>
<name>A0A2H4KKL9_SIRGR</name>
<feature type="region of interest" description="Disordered" evidence="2">
    <location>
        <begin position="175"/>
        <end position="201"/>
    </location>
</feature>
<gene>
    <name evidence="4" type="primary">WIP</name>
</gene>
<feature type="compositionally biased region" description="Low complexity" evidence="2">
    <location>
        <begin position="261"/>
        <end position="270"/>
    </location>
</feature>
<feature type="region of interest" description="Disordered" evidence="2">
    <location>
        <begin position="68"/>
        <end position="91"/>
    </location>
</feature>
<dbReference type="EMBL" id="KY705403">
    <property type="protein sequence ID" value="ASV63083.1"/>
    <property type="molecule type" value="mRNA"/>
</dbReference>
<feature type="compositionally biased region" description="Basic and acidic residues" evidence="2">
    <location>
        <begin position="342"/>
        <end position="351"/>
    </location>
</feature>
<feature type="compositionally biased region" description="Basic and acidic residues" evidence="2">
    <location>
        <begin position="241"/>
        <end position="260"/>
    </location>
</feature>
<feature type="region of interest" description="Disordered" evidence="2">
    <location>
        <begin position="323"/>
        <end position="359"/>
    </location>
</feature>
<dbReference type="PANTHER" id="PTHR34562:SF8">
    <property type="entry name" value="WPP DOMAIN-INTERACTING PROTEIN 1"/>
    <property type="match status" value="1"/>
</dbReference>
<dbReference type="InterPro" id="IPR044696">
    <property type="entry name" value="WIP1/2/3"/>
</dbReference>
<feature type="coiled-coil region" evidence="1">
    <location>
        <begin position="440"/>
        <end position="467"/>
    </location>
</feature>
<keyword evidence="1" id="KW-0175">Coiled coil</keyword>
<feature type="region of interest" description="Disordered" evidence="2">
    <location>
        <begin position="124"/>
        <end position="152"/>
    </location>
</feature>
<keyword evidence="3" id="KW-0812">Transmembrane</keyword>
<organism evidence="4">
    <name type="scientific">Siraitia grosvenorii</name>
    <name type="common">Monk's fruit</name>
    <name type="synonym">Momordica grosvenorii</name>
    <dbReference type="NCBI Taxonomy" id="190515"/>
    <lineage>
        <taxon>Eukaryota</taxon>
        <taxon>Viridiplantae</taxon>
        <taxon>Streptophyta</taxon>
        <taxon>Embryophyta</taxon>
        <taxon>Tracheophyta</taxon>
        <taxon>Spermatophyta</taxon>
        <taxon>Magnoliopsida</taxon>
        <taxon>eudicotyledons</taxon>
        <taxon>Gunneridae</taxon>
        <taxon>Pentapetalae</taxon>
        <taxon>rosids</taxon>
        <taxon>fabids</taxon>
        <taxon>Cucurbitales</taxon>
        <taxon>Cucurbitaceae</taxon>
        <taxon>Siraitieae</taxon>
        <taxon>Siraitia</taxon>
    </lineage>
</organism>